<dbReference type="Pfam" id="PF00999">
    <property type="entry name" value="Na_H_Exchanger"/>
    <property type="match status" value="1"/>
</dbReference>
<evidence type="ECO:0000259" key="8">
    <source>
        <dbReference type="Pfam" id="PF00999"/>
    </source>
</evidence>
<feature type="transmembrane region" description="Helical" evidence="7">
    <location>
        <begin position="175"/>
        <end position="199"/>
    </location>
</feature>
<feature type="transmembrane region" description="Helical" evidence="7">
    <location>
        <begin position="246"/>
        <end position="267"/>
    </location>
</feature>
<evidence type="ECO:0000256" key="2">
    <source>
        <dbReference type="ARBA" id="ARBA00007367"/>
    </source>
</evidence>
<keyword evidence="4 7" id="KW-1133">Transmembrane helix</keyword>
<evidence type="ECO:0000256" key="1">
    <source>
        <dbReference type="ARBA" id="ARBA00004141"/>
    </source>
</evidence>
<dbReference type="InterPro" id="IPR006153">
    <property type="entry name" value="Cation/H_exchanger_TM"/>
</dbReference>
<evidence type="ECO:0000256" key="6">
    <source>
        <dbReference type="SAM" id="MobiDB-lite"/>
    </source>
</evidence>
<reference evidence="9" key="1">
    <citation type="submission" date="2015-11" db="EMBL/GenBank/DDBJ databases">
        <title>De novo transcriptome assembly of four potential Pierce s Disease insect vectors from Arizona vineyards.</title>
        <authorList>
            <person name="Tassone E.E."/>
        </authorList>
    </citation>
    <scope>NUCLEOTIDE SEQUENCE</scope>
</reference>
<feature type="non-terminal residue" evidence="9">
    <location>
        <position position="349"/>
    </location>
</feature>
<feature type="compositionally biased region" description="Polar residues" evidence="6">
    <location>
        <begin position="21"/>
        <end position="32"/>
    </location>
</feature>
<name>A0A1B6L0X0_9HEMI</name>
<feature type="transmembrane region" description="Helical" evidence="7">
    <location>
        <begin position="220"/>
        <end position="240"/>
    </location>
</feature>
<proteinExistence type="inferred from homology"/>
<feature type="transmembrane region" description="Helical" evidence="7">
    <location>
        <begin position="135"/>
        <end position="155"/>
    </location>
</feature>
<dbReference type="PANTHER" id="PTHR31102:SF1">
    <property type="entry name" value="CATION_H+ EXCHANGER DOMAIN-CONTAINING PROTEIN"/>
    <property type="match status" value="1"/>
</dbReference>
<accession>A0A1B6L0X0</accession>
<feature type="region of interest" description="Disordered" evidence="6">
    <location>
        <begin position="1"/>
        <end position="37"/>
    </location>
</feature>
<organism evidence="9">
    <name type="scientific">Graphocephala atropunctata</name>
    <dbReference type="NCBI Taxonomy" id="36148"/>
    <lineage>
        <taxon>Eukaryota</taxon>
        <taxon>Metazoa</taxon>
        <taxon>Ecdysozoa</taxon>
        <taxon>Arthropoda</taxon>
        <taxon>Hexapoda</taxon>
        <taxon>Insecta</taxon>
        <taxon>Pterygota</taxon>
        <taxon>Neoptera</taxon>
        <taxon>Paraneoptera</taxon>
        <taxon>Hemiptera</taxon>
        <taxon>Auchenorrhyncha</taxon>
        <taxon>Membracoidea</taxon>
        <taxon>Cicadellidae</taxon>
        <taxon>Cicadellinae</taxon>
        <taxon>Cicadellini</taxon>
        <taxon>Graphocephala</taxon>
    </lineage>
</organism>
<sequence length="349" mass="37649">MTSISENRADNDTEDEEKYSRPSTPSDQNDTLLSKADDRDIRINHVSKNEKNVSAISAAGKDPVISIIDTPSKVQQDSPEVSNARSSWLQSQVAETCGCSNSWTLQVIGVLVFVVLVWALLYSLVHHEVTPRGDLFKILVLVLLAFLAGKLVAFIRLPPLLGMLITGIILRTSGFYQISGVYTHIVITLREIALSVILIKAGLGLDPVALYKLSLVVIRLAICPCIAEAVGAAVISHFILGYPWLWGLLLGFLLSAVSPAVVVPVLLSLQERGYGESKGIATLVIAASSMDDVLAISIYGICLSMIFSTGNSNLSQQLLQGPLEMVIGLAIGIVWGLLTAIIPHRNDRL</sequence>
<dbReference type="EMBL" id="GEBQ01022629">
    <property type="protein sequence ID" value="JAT17348.1"/>
    <property type="molecule type" value="Transcribed_RNA"/>
</dbReference>
<comment type="subcellular location">
    <subcellularLocation>
        <location evidence="1">Membrane</location>
        <topology evidence="1">Multi-pass membrane protein</topology>
    </subcellularLocation>
</comment>
<feature type="transmembrane region" description="Helical" evidence="7">
    <location>
        <begin position="103"/>
        <end position="123"/>
    </location>
</feature>
<dbReference type="InterPro" id="IPR051843">
    <property type="entry name" value="CPA1_transporter"/>
</dbReference>
<evidence type="ECO:0000256" key="7">
    <source>
        <dbReference type="SAM" id="Phobius"/>
    </source>
</evidence>
<evidence type="ECO:0000256" key="3">
    <source>
        <dbReference type="ARBA" id="ARBA00022692"/>
    </source>
</evidence>
<evidence type="ECO:0000313" key="9">
    <source>
        <dbReference type="EMBL" id="JAT17348.1"/>
    </source>
</evidence>
<dbReference type="AlphaFoldDB" id="A0A1B6L0X0"/>
<dbReference type="GO" id="GO:0016020">
    <property type="term" value="C:membrane"/>
    <property type="evidence" value="ECO:0007669"/>
    <property type="project" value="UniProtKB-SubCell"/>
</dbReference>
<dbReference type="GO" id="GO:0015297">
    <property type="term" value="F:antiporter activity"/>
    <property type="evidence" value="ECO:0007669"/>
    <property type="project" value="InterPro"/>
</dbReference>
<feature type="domain" description="Cation/H+ exchanger transmembrane" evidence="8">
    <location>
        <begin position="143"/>
        <end position="342"/>
    </location>
</feature>
<keyword evidence="3 7" id="KW-0812">Transmembrane</keyword>
<dbReference type="Gene3D" id="1.20.1530.20">
    <property type="match status" value="1"/>
</dbReference>
<feature type="transmembrane region" description="Helical" evidence="7">
    <location>
        <begin position="326"/>
        <end position="343"/>
    </location>
</feature>
<evidence type="ECO:0000256" key="4">
    <source>
        <dbReference type="ARBA" id="ARBA00022989"/>
    </source>
</evidence>
<dbReference type="InterPro" id="IPR038770">
    <property type="entry name" value="Na+/solute_symporter_sf"/>
</dbReference>
<keyword evidence="5 7" id="KW-0472">Membrane</keyword>
<dbReference type="GO" id="GO:1902600">
    <property type="term" value="P:proton transmembrane transport"/>
    <property type="evidence" value="ECO:0007669"/>
    <property type="project" value="InterPro"/>
</dbReference>
<evidence type="ECO:0000256" key="5">
    <source>
        <dbReference type="ARBA" id="ARBA00023136"/>
    </source>
</evidence>
<gene>
    <name evidence="9" type="ORF">g.484</name>
</gene>
<protein>
    <recommendedName>
        <fullName evidence="8">Cation/H+ exchanger transmembrane domain-containing protein</fullName>
    </recommendedName>
</protein>
<comment type="similarity">
    <text evidence="2">Belongs to the monovalent cation:proton antiporter 1 (CPA1) transporter (TC 2.A.36) family.</text>
</comment>
<feature type="transmembrane region" description="Helical" evidence="7">
    <location>
        <begin position="279"/>
        <end position="306"/>
    </location>
</feature>
<dbReference type="PANTHER" id="PTHR31102">
    <property type="match status" value="1"/>
</dbReference>